<protein>
    <submittedName>
        <fullName evidence="3">Uncharacterized protein</fullName>
    </submittedName>
</protein>
<evidence type="ECO:0000313" key="3">
    <source>
        <dbReference type="EMBL" id="KAE9295380.1"/>
    </source>
</evidence>
<sequence>MPSIAPSRPRQLLPNLWVILPQHSATPQLRQQAHSQFNRAVPKLMSDNIAAASQHSGPSSGDGEQAPTLQGTPVALVAPVQPTTTTDTTQVGVNAPGVASTGIGSSISVPTTSNVPSAVSSSPSIATSGSGNASATSSDTK</sequence>
<dbReference type="Proteomes" id="UP000434957">
    <property type="component" value="Unassembled WGS sequence"/>
</dbReference>
<dbReference type="EMBL" id="QXFV01004953">
    <property type="protein sequence ID" value="KAE8967018.1"/>
    <property type="molecule type" value="Genomic_DNA"/>
</dbReference>
<comment type="caution">
    <text evidence="3">The sequence shown here is derived from an EMBL/GenBank/DDBJ whole genome shotgun (WGS) entry which is preliminary data.</text>
</comment>
<feature type="compositionally biased region" description="Low complexity" evidence="1">
    <location>
        <begin position="108"/>
        <end position="141"/>
    </location>
</feature>
<gene>
    <name evidence="2" type="ORF">PR001_g28224</name>
    <name evidence="3" type="ORF">PR003_g24028</name>
</gene>
<reference evidence="3 5" key="1">
    <citation type="submission" date="2018-08" db="EMBL/GenBank/DDBJ databases">
        <title>Genomic investigation of the strawberry pathogen Phytophthora fragariae indicates pathogenicity is determined by transcriptional variation in three key races.</title>
        <authorList>
            <person name="Adams T.M."/>
            <person name="Armitage A.D."/>
            <person name="Sobczyk M.K."/>
            <person name="Bates H.J."/>
            <person name="Dunwell J.M."/>
            <person name="Nellist C.F."/>
            <person name="Harrison R.J."/>
        </authorList>
    </citation>
    <scope>NUCLEOTIDE SEQUENCE [LARGE SCALE GENOMIC DNA]</scope>
    <source>
        <strain evidence="2 4">SCRP249</strain>
        <strain evidence="3 5">SCRP333</strain>
    </source>
</reference>
<proteinExistence type="predicted"/>
<evidence type="ECO:0000256" key="1">
    <source>
        <dbReference type="SAM" id="MobiDB-lite"/>
    </source>
</evidence>
<evidence type="ECO:0000313" key="2">
    <source>
        <dbReference type="EMBL" id="KAE8967018.1"/>
    </source>
</evidence>
<feature type="region of interest" description="Disordered" evidence="1">
    <location>
        <begin position="44"/>
        <end position="141"/>
    </location>
</feature>
<dbReference type="EMBL" id="QXFT01002626">
    <property type="protein sequence ID" value="KAE9295380.1"/>
    <property type="molecule type" value="Genomic_DNA"/>
</dbReference>
<name>A0A6A4CUP1_9STRA</name>
<organism evidence="3 5">
    <name type="scientific">Phytophthora rubi</name>
    <dbReference type="NCBI Taxonomy" id="129364"/>
    <lineage>
        <taxon>Eukaryota</taxon>
        <taxon>Sar</taxon>
        <taxon>Stramenopiles</taxon>
        <taxon>Oomycota</taxon>
        <taxon>Peronosporomycetes</taxon>
        <taxon>Peronosporales</taxon>
        <taxon>Peronosporaceae</taxon>
        <taxon>Phytophthora</taxon>
    </lineage>
</organism>
<accession>A0A6A4CUP1</accession>
<dbReference type="Proteomes" id="UP000429607">
    <property type="component" value="Unassembled WGS sequence"/>
</dbReference>
<keyword evidence="5" id="KW-1185">Reference proteome</keyword>
<dbReference type="AlphaFoldDB" id="A0A6A4CUP1"/>
<evidence type="ECO:0000313" key="4">
    <source>
        <dbReference type="Proteomes" id="UP000429607"/>
    </source>
</evidence>
<evidence type="ECO:0000313" key="5">
    <source>
        <dbReference type="Proteomes" id="UP000434957"/>
    </source>
</evidence>